<dbReference type="OrthoDB" id="408631at2759"/>
<feature type="region of interest" description="Disordered" evidence="1">
    <location>
        <begin position="49"/>
        <end position="87"/>
    </location>
</feature>
<dbReference type="InterPro" id="IPR050309">
    <property type="entry name" value="Type-B_Carboxylest/Lipase"/>
</dbReference>
<dbReference type="Proteomes" id="UP000780801">
    <property type="component" value="Unassembled WGS sequence"/>
</dbReference>
<dbReference type="InterPro" id="IPR002018">
    <property type="entry name" value="CarbesteraseB"/>
</dbReference>
<evidence type="ECO:0000313" key="4">
    <source>
        <dbReference type="Proteomes" id="UP000780801"/>
    </source>
</evidence>
<name>A0A9P6KA87_9FUNG</name>
<feature type="compositionally biased region" description="Polar residues" evidence="1">
    <location>
        <begin position="73"/>
        <end position="85"/>
    </location>
</feature>
<dbReference type="SUPFAM" id="SSF53474">
    <property type="entry name" value="alpha/beta-Hydrolases"/>
    <property type="match status" value="1"/>
</dbReference>
<evidence type="ECO:0000313" key="3">
    <source>
        <dbReference type="EMBL" id="KAF9577493.1"/>
    </source>
</evidence>
<reference evidence="3" key="1">
    <citation type="journal article" date="2020" name="Fungal Divers.">
        <title>Resolving the Mortierellaceae phylogeny through synthesis of multi-gene phylogenetics and phylogenomics.</title>
        <authorList>
            <person name="Vandepol N."/>
            <person name="Liber J."/>
            <person name="Desiro A."/>
            <person name="Na H."/>
            <person name="Kennedy M."/>
            <person name="Barry K."/>
            <person name="Grigoriev I.V."/>
            <person name="Miller A.N."/>
            <person name="O'Donnell K."/>
            <person name="Stajich J.E."/>
            <person name="Bonito G."/>
        </authorList>
    </citation>
    <scope>NUCLEOTIDE SEQUENCE</scope>
    <source>
        <strain evidence="3">KOD1015</strain>
    </source>
</reference>
<protein>
    <submittedName>
        <fullName evidence="3">Carboxylesterase 3</fullName>
    </submittedName>
</protein>
<accession>A0A9P6KA87</accession>
<dbReference type="Pfam" id="PF00135">
    <property type="entry name" value="COesterase"/>
    <property type="match status" value="1"/>
</dbReference>
<comment type="caution">
    <text evidence="3">The sequence shown here is derived from an EMBL/GenBank/DDBJ whole genome shotgun (WGS) entry which is preliminary data.</text>
</comment>
<dbReference type="Gene3D" id="3.40.50.1820">
    <property type="entry name" value="alpha/beta hydrolase"/>
    <property type="match status" value="1"/>
</dbReference>
<dbReference type="PANTHER" id="PTHR11559">
    <property type="entry name" value="CARBOXYLESTERASE"/>
    <property type="match status" value="1"/>
</dbReference>
<evidence type="ECO:0000256" key="1">
    <source>
        <dbReference type="SAM" id="MobiDB-lite"/>
    </source>
</evidence>
<feature type="non-terminal residue" evidence="3">
    <location>
        <position position="1"/>
    </location>
</feature>
<organism evidence="3 4">
    <name type="scientific">Lunasporangiospora selenospora</name>
    <dbReference type="NCBI Taxonomy" id="979761"/>
    <lineage>
        <taxon>Eukaryota</taxon>
        <taxon>Fungi</taxon>
        <taxon>Fungi incertae sedis</taxon>
        <taxon>Mucoromycota</taxon>
        <taxon>Mortierellomycotina</taxon>
        <taxon>Mortierellomycetes</taxon>
        <taxon>Mortierellales</taxon>
        <taxon>Mortierellaceae</taxon>
        <taxon>Lunasporangiospora</taxon>
    </lineage>
</organism>
<gene>
    <name evidence="3" type="primary">CES3</name>
    <name evidence="3" type="ORF">BGW38_007263</name>
</gene>
<sequence length="232" mass="25886">MSFVSRSASIRISRALGRLNALSIKQSRSLSTVLRFQSPSQRAALISLGLDPDEGRASPRSQEQLPSDEFEHQQWQPRRQPSETLMRSARHSFDPPAKISNIHSYYHREPQLVMIEELGIVQGEMDSSRLLTKYLNIPFGLVQDRLNPAVAPEPWKGIRDATVMGPMCPQSIEDTNNLRTTMLGLPGPGFEFSERDCLNLNVFAPRCVDNIPVICYIHGGGLEHGGNALPKN</sequence>
<dbReference type="EMBL" id="JAABOA010004760">
    <property type="protein sequence ID" value="KAF9577493.1"/>
    <property type="molecule type" value="Genomic_DNA"/>
</dbReference>
<keyword evidence="4" id="KW-1185">Reference proteome</keyword>
<dbReference type="AlphaFoldDB" id="A0A9P6KA87"/>
<evidence type="ECO:0000259" key="2">
    <source>
        <dbReference type="Pfam" id="PF00135"/>
    </source>
</evidence>
<proteinExistence type="predicted"/>
<feature type="domain" description="Carboxylesterase type B" evidence="2">
    <location>
        <begin position="113"/>
        <end position="226"/>
    </location>
</feature>
<dbReference type="InterPro" id="IPR029058">
    <property type="entry name" value="AB_hydrolase_fold"/>
</dbReference>